<dbReference type="EMBL" id="AFXA01000005">
    <property type="protein sequence ID" value="EGV00488.1"/>
    <property type="molecule type" value="Genomic_DNA"/>
</dbReference>
<dbReference type="InterPro" id="IPR003439">
    <property type="entry name" value="ABC_transporter-like_ATP-bd"/>
</dbReference>
<dbReference type="GO" id="GO:0015833">
    <property type="term" value="P:peptide transport"/>
    <property type="evidence" value="ECO:0007669"/>
    <property type="project" value="InterPro"/>
</dbReference>
<evidence type="ECO:0000313" key="9">
    <source>
        <dbReference type="EMBL" id="EGV00488.1"/>
    </source>
</evidence>
<name>F9UJE5_9BACT</name>
<dbReference type="InterPro" id="IPR050388">
    <property type="entry name" value="ABC_Ni/Peptide_Import"/>
</dbReference>
<dbReference type="InterPro" id="IPR003593">
    <property type="entry name" value="AAA+_ATPase"/>
</dbReference>
<protein>
    <submittedName>
        <fullName evidence="9">Peptide/nickel transport system ATP-binding protein</fullName>
    </submittedName>
</protein>
<keyword evidence="6 9" id="KW-0067">ATP-binding</keyword>
<keyword evidence="3" id="KW-0813">Transport</keyword>
<dbReference type="SMART" id="SM00382">
    <property type="entry name" value="AAA"/>
    <property type="match status" value="1"/>
</dbReference>
<evidence type="ECO:0000256" key="1">
    <source>
        <dbReference type="ARBA" id="ARBA00004202"/>
    </source>
</evidence>
<keyword evidence="4" id="KW-1003">Cell membrane</keyword>
<dbReference type="InterPro" id="IPR027417">
    <property type="entry name" value="P-loop_NTPase"/>
</dbReference>
<dbReference type="SUPFAM" id="SSF52540">
    <property type="entry name" value="P-loop containing nucleoside triphosphate hydrolases"/>
    <property type="match status" value="1"/>
</dbReference>
<evidence type="ECO:0000256" key="2">
    <source>
        <dbReference type="ARBA" id="ARBA00005417"/>
    </source>
</evidence>
<dbReference type="GO" id="GO:0005524">
    <property type="term" value="F:ATP binding"/>
    <property type="evidence" value="ECO:0007669"/>
    <property type="project" value="UniProtKB-KW"/>
</dbReference>
<sequence length="631" mass="71704">MKVTPIKKSYKLKDVPKTSLLKNSTKAEDLAQEAKRRKRRINLEATQETTVIIRSETIEDVEQLVTKLITLDPNTDKDILNIVPSQETLERVKTQEFDLRDLNKINESSQNKVSRETTTIKEAKSSTKQVEKVNYRSAYLAEFALNETDVKSSKGYSQLFENPIIWNNKEAPKDIFTVRKDEKKSTLRAFKDFGHNLVNNFKKLGKGIKYLTLSKEKKTELAKEEFDFQKYIDSAKEEIVFGEKLKVAAEIEDIYLTFKNPANPKEKNLVLRGSSLKIYEGKVHAVIGESGSGKSVITSLLYGLTGSNAIIESGKVKLYGLEVQNFTPYNWEKSKLRGRIVSAVFQNPMSILDPTMKVGKQIMEGMLINKIVKNKKEAYQEAIKYLKLTKINNPEKVMKLYPHELSGGMIQRIAIASIVSLKPKILVMDEPTTALDPTVQALVLDVIRELQETFKIAIVFITHDLGVVSSISDFINIMYAGQIVESGTKEEILIHPQHPYTWGLIVSMPDFNKNERLQVIKGAVPSSLNKISGDAFAVRNDYALGVDFEEEPPFYQISPTHFVKSNLLNPQAPVYNPPLIIQKLWNKYYRSLDIAHNNQTSVAKEIYNHYQDEAKKHNQEILNKVEGEKNV</sequence>
<dbReference type="STRING" id="1037410.MCSF7_03018"/>
<evidence type="ECO:0000256" key="6">
    <source>
        <dbReference type="ARBA" id="ARBA00022840"/>
    </source>
</evidence>
<dbReference type="RefSeq" id="WP_006608412.1">
    <property type="nucleotide sequence ID" value="NZ_AFXA01000005.1"/>
</dbReference>
<dbReference type="PROSITE" id="PS00211">
    <property type="entry name" value="ABC_TRANSPORTER_1"/>
    <property type="match status" value="1"/>
</dbReference>
<dbReference type="GO" id="GO:0005886">
    <property type="term" value="C:plasma membrane"/>
    <property type="evidence" value="ECO:0007669"/>
    <property type="project" value="UniProtKB-SubCell"/>
</dbReference>
<keyword evidence="10" id="KW-1185">Reference proteome</keyword>
<dbReference type="eggNOG" id="COG0444">
    <property type="taxonomic scope" value="Bacteria"/>
</dbReference>
<reference evidence="9 10" key="1">
    <citation type="journal article" date="2013" name="Genome Announc.">
        <title>Genome Sequence of Mycoplasma columbinum Strain SF7.</title>
        <authorList>
            <person name="Guo Z."/>
            <person name="Xu X."/>
            <person name="Zheng Q."/>
            <person name="Li T."/>
            <person name="Kuang S."/>
            <person name="Zhang Z."/>
            <person name="Chen Y."/>
            <person name="Lu X."/>
            <person name="Zhou R."/>
            <person name="Bi D."/>
            <person name="Jin H."/>
        </authorList>
    </citation>
    <scope>NUCLEOTIDE SEQUENCE [LARGE SCALE GENOMIC DNA]</scope>
    <source>
        <strain evidence="9 10">SF7</strain>
    </source>
</reference>
<evidence type="ECO:0000256" key="3">
    <source>
        <dbReference type="ARBA" id="ARBA00022448"/>
    </source>
</evidence>
<dbReference type="Pfam" id="PF08352">
    <property type="entry name" value="oligo_HPY"/>
    <property type="match status" value="1"/>
</dbReference>
<dbReference type="Proteomes" id="UP000004978">
    <property type="component" value="Unassembled WGS sequence"/>
</dbReference>
<evidence type="ECO:0000256" key="5">
    <source>
        <dbReference type="ARBA" id="ARBA00022741"/>
    </source>
</evidence>
<gene>
    <name evidence="9" type="ORF">MCSF7_03018</name>
</gene>
<feature type="domain" description="ABC transporter" evidence="8">
    <location>
        <begin position="249"/>
        <end position="505"/>
    </location>
</feature>
<dbReference type="InterPro" id="IPR017871">
    <property type="entry name" value="ABC_transporter-like_CS"/>
</dbReference>
<dbReference type="PROSITE" id="PS50893">
    <property type="entry name" value="ABC_TRANSPORTER_2"/>
    <property type="match status" value="1"/>
</dbReference>
<evidence type="ECO:0000259" key="8">
    <source>
        <dbReference type="PROSITE" id="PS50893"/>
    </source>
</evidence>
<evidence type="ECO:0000256" key="7">
    <source>
        <dbReference type="ARBA" id="ARBA00023136"/>
    </source>
</evidence>
<dbReference type="CDD" id="cd03257">
    <property type="entry name" value="ABC_NikE_OppD_transporters"/>
    <property type="match status" value="1"/>
</dbReference>
<keyword evidence="5" id="KW-0547">Nucleotide-binding</keyword>
<organism evidence="9 10">
    <name type="scientific">Mycoplasmopsis columbina SF7</name>
    <dbReference type="NCBI Taxonomy" id="1037410"/>
    <lineage>
        <taxon>Bacteria</taxon>
        <taxon>Bacillati</taxon>
        <taxon>Mycoplasmatota</taxon>
        <taxon>Mycoplasmoidales</taxon>
        <taxon>Metamycoplasmataceae</taxon>
        <taxon>Mycoplasmopsis</taxon>
    </lineage>
</organism>
<comment type="similarity">
    <text evidence="2">Belongs to the ABC transporter superfamily.</text>
</comment>
<evidence type="ECO:0000313" key="10">
    <source>
        <dbReference type="Proteomes" id="UP000004978"/>
    </source>
</evidence>
<keyword evidence="7" id="KW-0472">Membrane</keyword>
<dbReference type="InterPro" id="IPR013563">
    <property type="entry name" value="Oligopep_ABC_C"/>
</dbReference>
<dbReference type="GO" id="GO:0016887">
    <property type="term" value="F:ATP hydrolysis activity"/>
    <property type="evidence" value="ECO:0007669"/>
    <property type="project" value="InterPro"/>
</dbReference>
<dbReference type="AlphaFoldDB" id="F9UJE5"/>
<dbReference type="PANTHER" id="PTHR43297">
    <property type="entry name" value="OLIGOPEPTIDE TRANSPORT ATP-BINDING PROTEIN APPD"/>
    <property type="match status" value="1"/>
</dbReference>
<proteinExistence type="inferred from homology"/>
<dbReference type="NCBIfam" id="TIGR01727">
    <property type="entry name" value="oligo_HPY"/>
    <property type="match status" value="1"/>
</dbReference>
<evidence type="ECO:0000256" key="4">
    <source>
        <dbReference type="ARBA" id="ARBA00022475"/>
    </source>
</evidence>
<dbReference type="PANTHER" id="PTHR43297:SF2">
    <property type="entry name" value="DIPEPTIDE TRANSPORT ATP-BINDING PROTEIN DPPD"/>
    <property type="match status" value="1"/>
</dbReference>
<comment type="caution">
    <text evidence="9">The sequence shown here is derived from an EMBL/GenBank/DDBJ whole genome shotgun (WGS) entry which is preliminary data.</text>
</comment>
<comment type="subcellular location">
    <subcellularLocation>
        <location evidence="1">Cell membrane</location>
        <topology evidence="1">Peripheral membrane protein</topology>
    </subcellularLocation>
</comment>
<dbReference type="Gene3D" id="3.40.50.300">
    <property type="entry name" value="P-loop containing nucleotide triphosphate hydrolases"/>
    <property type="match status" value="1"/>
</dbReference>
<accession>F9UJE5</accession>
<dbReference type="Pfam" id="PF00005">
    <property type="entry name" value="ABC_tran"/>
    <property type="match status" value="1"/>
</dbReference>